<feature type="domain" description="HTH cro/C1-type" evidence="2">
    <location>
        <begin position="13"/>
        <end position="67"/>
    </location>
</feature>
<dbReference type="Proteomes" id="UP000249828">
    <property type="component" value="Unassembled WGS sequence"/>
</dbReference>
<dbReference type="CDD" id="cd00093">
    <property type="entry name" value="HTH_XRE"/>
    <property type="match status" value="1"/>
</dbReference>
<evidence type="ECO:0000313" key="3">
    <source>
        <dbReference type="EMBL" id="PZL71046.1"/>
    </source>
</evidence>
<dbReference type="RefSeq" id="WP_111248656.1">
    <property type="nucleotide sequence ID" value="NZ_PIEU01000111.1"/>
</dbReference>
<dbReference type="Gene3D" id="1.10.260.40">
    <property type="entry name" value="lambda repressor-like DNA-binding domains"/>
    <property type="match status" value="1"/>
</dbReference>
<reference evidence="3 4" key="1">
    <citation type="submission" date="2017-11" db="EMBL/GenBank/DDBJ databases">
        <title>Draft genome sequence of Enterococcus plantarum TRW2 strain isolated from lettuce.</title>
        <authorList>
            <person name="Kim E.B."/>
            <person name="Marco M.L."/>
            <person name="Williams T.R."/>
            <person name="You I.H."/>
        </authorList>
    </citation>
    <scope>NUCLEOTIDE SEQUENCE [LARGE SCALE GENOMIC DNA]</scope>
    <source>
        <strain evidence="3 4">TRW2</strain>
    </source>
</reference>
<dbReference type="AlphaFoldDB" id="A0A2W3YT24"/>
<dbReference type="InterPro" id="IPR010982">
    <property type="entry name" value="Lambda_DNA-bd_dom_sf"/>
</dbReference>
<name>A0A2W3YT24_9ENTE</name>
<dbReference type="PROSITE" id="PS50943">
    <property type="entry name" value="HTH_CROC1"/>
    <property type="match status" value="1"/>
</dbReference>
<keyword evidence="4" id="KW-1185">Reference proteome</keyword>
<keyword evidence="1" id="KW-0238">DNA-binding</keyword>
<gene>
    <name evidence="3" type="ORF">CI088_14315</name>
</gene>
<accession>A0A2W3YT24</accession>
<dbReference type="SUPFAM" id="SSF47413">
    <property type="entry name" value="lambda repressor-like DNA-binding domains"/>
    <property type="match status" value="1"/>
</dbReference>
<dbReference type="Pfam" id="PF01381">
    <property type="entry name" value="HTH_3"/>
    <property type="match status" value="1"/>
</dbReference>
<dbReference type="SMART" id="SM00530">
    <property type="entry name" value="HTH_XRE"/>
    <property type="match status" value="1"/>
</dbReference>
<dbReference type="PANTHER" id="PTHR46558:SF4">
    <property type="entry name" value="DNA-BIDING PHAGE PROTEIN"/>
    <property type="match status" value="1"/>
</dbReference>
<organism evidence="3 4">
    <name type="scientific">Enterococcus plantarum</name>
    <dbReference type="NCBI Taxonomy" id="1077675"/>
    <lineage>
        <taxon>Bacteria</taxon>
        <taxon>Bacillati</taxon>
        <taxon>Bacillota</taxon>
        <taxon>Bacilli</taxon>
        <taxon>Lactobacillales</taxon>
        <taxon>Enterococcaceae</taxon>
        <taxon>Enterococcus</taxon>
    </lineage>
</organism>
<evidence type="ECO:0000256" key="1">
    <source>
        <dbReference type="ARBA" id="ARBA00023125"/>
    </source>
</evidence>
<dbReference type="InterPro" id="IPR001387">
    <property type="entry name" value="Cro/C1-type_HTH"/>
</dbReference>
<comment type="caution">
    <text evidence="3">The sequence shown here is derived from an EMBL/GenBank/DDBJ whole genome shotgun (WGS) entry which is preliminary data.</text>
</comment>
<evidence type="ECO:0000259" key="2">
    <source>
        <dbReference type="PROSITE" id="PS50943"/>
    </source>
</evidence>
<proteinExistence type="predicted"/>
<evidence type="ECO:0000313" key="4">
    <source>
        <dbReference type="Proteomes" id="UP000249828"/>
    </source>
</evidence>
<dbReference type="EMBL" id="PIEU01000111">
    <property type="protein sequence ID" value="PZL71046.1"/>
    <property type="molecule type" value="Genomic_DNA"/>
</dbReference>
<protein>
    <submittedName>
        <fullName evidence="3">Transcriptional regulator</fullName>
    </submittedName>
</protein>
<dbReference type="GO" id="GO:0003677">
    <property type="term" value="F:DNA binding"/>
    <property type="evidence" value="ECO:0007669"/>
    <property type="project" value="UniProtKB-KW"/>
</dbReference>
<sequence length="74" mass="8290">MFKKKEPVYVSHLNEIRCAKGLSVETLAEKVGVSKQTIDSIELEKHKLSLELAYEISGALDCRVEEVFPRIGGK</sequence>
<dbReference type="PANTHER" id="PTHR46558">
    <property type="entry name" value="TRACRIPTIONAL REGULATORY PROTEIN-RELATED-RELATED"/>
    <property type="match status" value="1"/>
</dbReference>